<dbReference type="Gramene" id="KCW54965">
    <property type="protein sequence ID" value="KCW54965"/>
    <property type="gene ID" value="EUGRSUZ_I00934"/>
</dbReference>
<proteinExistence type="predicted"/>
<gene>
    <name evidence="2" type="ORF">EUGRSUZ_I00934</name>
</gene>
<reference evidence="2" key="1">
    <citation type="submission" date="2013-07" db="EMBL/GenBank/DDBJ databases">
        <title>The genome of Eucalyptus grandis.</title>
        <authorList>
            <person name="Schmutz J."/>
            <person name="Hayes R."/>
            <person name="Myburg A."/>
            <person name="Tuskan G."/>
            <person name="Grattapaglia D."/>
            <person name="Rokhsar D.S."/>
        </authorList>
    </citation>
    <scope>NUCLEOTIDE SEQUENCE</scope>
    <source>
        <tissue evidence="2">Leaf extractions</tissue>
    </source>
</reference>
<feature type="compositionally biased region" description="Polar residues" evidence="1">
    <location>
        <begin position="77"/>
        <end position="101"/>
    </location>
</feature>
<evidence type="ECO:0000256" key="1">
    <source>
        <dbReference type="SAM" id="MobiDB-lite"/>
    </source>
</evidence>
<protein>
    <submittedName>
        <fullName evidence="2">Uncharacterized protein</fullName>
    </submittedName>
</protein>
<sequence>MVRVIMFMNSSMLTLPSPSASTPRTILLQSSRLHFSPRLFITSHSSSALIFPSPSRSYARNAPSMSQLFIPPPEPCTSRNSLKSTNPSLSASITENASVAS</sequence>
<accession>A0A059ANK7</accession>
<evidence type="ECO:0000313" key="2">
    <source>
        <dbReference type="EMBL" id="KCW54965.1"/>
    </source>
</evidence>
<dbReference type="AlphaFoldDB" id="A0A059ANK7"/>
<dbReference type="OMA" id="MHAHEYL"/>
<organism evidence="2">
    <name type="scientific">Eucalyptus grandis</name>
    <name type="common">Flooded gum</name>
    <dbReference type="NCBI Taxonomy" id="71139"/>
    <lineage>
        <taxon>Eukaryota</taxon>
        <taxon>Viridiplantae</taxon>
        <taxon>Streptophyta</taxon>
        <taxon>Embryophyta</taxon>
        <taxon>Tracheophyta</taxon>
        <taxon>Spermatophyta</taxon>
        <taxon>Magnoliopsida</taxon>
        <taxon>eudicotyledons</taxon>
        <taxon>Gunneridae</taxon>
        <taxon>Pentapetalae</taxon>
        <taxon>rosids</taxon>
        <taxon>malvids</taxon>
        <taxon>Myrtales</taxon>
        <taxon>Myrtaceae</taxon>
        <taxon>Myrtoideae</taxon>
        <taxon>Eucalypteae</taxon>
        <taxon>Eucalyptus</taxon>
    </lineage>
</organism>
<dbReference type="InParanoid" id="A0A059ANK7"/>
<name>A0A059ANK7_EUCGR</name>
<feature type="region of interest" description="Disordered" evidence="1">
    <location>
        <begin position="69"/>
        <end position="101"/>
    </location>
</feature>
<dbReference type="EMBL" id="KK198761">
    <property type="protein sequence ID" value="KCW54965.1"/>
    <property type="molecule type" value="Genomic_DNA"/>
</dbReference>